<dbReference type="Proteomes" id="UP000219335">
    <property type="component" value="Unassembled WGS sequence"/>
</dbReference>
<dbReference type="AlphaFoldDB" id="A0A286AM31"/>
<proteinExistence type="predicted"/>
<dbReference type="Pfam" id="PF13936">
    <property type="entry name" value="HTH_38"/>
    <property type="match status" value="1"/>
</dbReference>
<evidence type="ECO:0000313" key="3">
    <source>
        <dbReference type="Proteomes" id="UP000219335"/>
    </source>
</evidence>
<accession>A0A286AM31</accession>
<dbReference type="EMBL" id="OCMU01000005">
    <property type="protein sequence ID" value="SOD22958.1"/>
    <property type="molecule type" value="Genomic_DNA"/>
</dbReference>
<feature type="domain" description="Transposase IS30-like HTH" evidence="1">
    <location>
        <begin position="3"/>
        <end position="46"/>
    </location>
</feature>
<dbReference type="InterPro" id="IPR025246">
    <property type="entry name" value="IS30-like_HTH"/>
</dbReference>
<dbReference type="Gene3D" id="1.10.10.60">
    <property type="entry name" value="Homeodomain-like"/>
    <property type="match status" value="1"/>
</dbReference>
<sequence length="57" mass="6673">MKHYKQLTSEQRYQISGLTKAGLNQSQIADEWGVYKSTISPEFRRNKGRHGWHPKQA</sequence>
<gene>
    <name evidence="2" type="ORF">SAMN06297164_3628</name>
</gene>
<protein>
    <submittedName>
        <fullName evidence="2">Helix-turn-helix domain-containing protein</fullName>
    </submittedName>
</protein>
<evidence type="ECO:0000259" key="1">
    <source>
        <dbReference type="Pfam" id="PF13936"/>
    </source>
</evidence>
<name>A0A286AM31_9PROT</name>
<organism evidence="2 3">
    <name type="scientific">Nitrosomonas ureae</name>
    <dbReference type="NCBI Taxonomy" id="44577"/>
    <lineage>
        <taxon>Bacteria</taxon>
        <taxon>Pseudomonadati</taxon>
        <taxon>Pseudomonadota</taxon>
        <taxon>Betaproteobacteria</taxon>
        <taxon>Nitrosomonadales</taxon>
        <taxon>Nitrosomonadaceae</taxon>
        <taxon>Nitrosomonas</taxon>
    </lineage>
</organism>
<evidence type="ECO:0000313" key="2">
    <source>
        <dbReference type="EMBL" id="SOD22958.1"/>
    </source>
</evidence>
<reference evidence="2 3" key="1">
    <citation type="submission" date="2017-09" db="EMBL/GenBank/DDBJ databases">
        <authorList>
            <person name="Ehlers B."/>
            <person name="Leendertz F.H."/>
        </authorList>
    </citation>
    <scope>NUCLEOTIDE SEQUENCE [LARGE SCALE GENOMIC DNA]</scope>
    <source>
        <strain evidence="2 3">Nm42</strain>
    </source>
</reference>